<dbReference type="InterPro" id="IPR000971">
    <property type="entry name" value="Globin"/>
</dbReference>
<sequence>MVLSAEDRALVRALWKKLGSNVGVYTTEALERCSEAGRPPSTSRGPSSPGSPDAPHARSSRRTFLAFPATKTYFSHLDLSPGSAQVRAHGQKVADALSLAVERLDDLPRALSALSHLHARQLRVDPASFQLLGHCLLVTLARHYPGDFSPALQASLDKFLSHVISALASEHQ</sequence>
<dbReference type="InterPro" id="IPR050056">
    <property type="entry name" value="Hemoglobin_oxygen_transport"/>
</dbReference>
<dbReference type="GO" id="GO:0042744">
    <property type="term" value="P:hydrogen peroxide catabolic process"/>
    <property type="evidence" value="ECO:0007669"/>
    <property type="project" value="TreeGrafter"/>
</dbReference>
<protein>
    <submittedName>
        <fullName evidence="10">Hemoglobin subunit theta 1</fullName>
    </submittedName>
</protein>
<dbReference type="GO" id="GO:0031838">
    <property type="term" value="C:haptoglobin-hemoglobin complex"/>
    <property type="evidence" value="ECO:0007669"/>
    <property type="project" value="TreeGrafter"/>
</dbReference>
<evidence type="ECO:0000313" key="10">
    <source>
        <dbReference type="Ensembl" id="ENSANAP00000011443.1"/>
    </source>
</evidence>
<feature type="domain" description="Globin" evidence="9">
    <location>
        <begin position="2"/>
        <end position="172"/>
    </location>
</feature>
<evidence type="ECO:0000256" key="7">
    <source>
        <dbReference type="RuleBase" id="RU000356"/>
    </source>
</evidence>
<evidence type="ECO:0000256" key="5">
    <source>
        <dbReference type="ARBA" id="ARBA00022723"/>
    </source>
</evidence>
<evidence type="ECO:0000256" key="2">
    <source>
        <dbReference type="ARBA" id="ARBA00022448"/>
    </source>
</evidence>
<dbReference type="GO" id="GO:0043177">
    <property type="term" value="F:organic acid binding"/>
    <property type="evidence" value="ECO:0007669"/>
    <property type="project" value="TreeGrafter"/>
</dbReference>
<dbReference type="Ensembl" id="ENSANAT00000029252.1">
    <property type="protein sequence ID" value="ENSANAP00000011443.1"/>
    <property type="gene ID" value="ENSANAG00000023674.1"/>
</dbReference>
<dbReference type="InterPro" id="IPR002338">
    <property type="entry name" value="Hemoglobin_a-typ"/>
</dbReference>
<reference evidence="10" key="1">
    <citation type="submission" date="2025-08" db="UniProtKB">
        <authorList>
            <consortium name="Ensembl"/>
        </authorList>
    </citation>
    <scope>IDENTIFICATION</scope>
</reference>
<dbReference type="Proteomes" id="UP000233020">
    <property type="component" value="Unplaced"/>
</dbReference>
<dbReference type="GeneTree" id="ENSGT00940000162598"/>
<keyword evidence="4 7" id="KW-0561">Oxygen transport</keyword>
<dbReference type="CDD" id="cd08927">
    <property type="entry name" value="Hb-alpha-like"/>
    <property type="match status" value="1"/>
</dbReference>
<dbReference type="GO" id="GO:0005833">
    <property type="term" value="C:hemoglobin complex"/>
    <property type="evidence" value="ECO:0007669"/>
    <property type="project" value="InterPro"/>
</dbReference>
<name>A0A2K5CRX5_AOTNA</name>
<dbReference type="InterPro" id="IPR009050">
    <property type="entry name" value="Globin-like_sf"/>
</dbReference>
<dbReference type="Gene3D" id="1.10.490.10">
    <property type="entry name" value="Globins"/>
    <property type="match status" value="1"/>
</dbReference>
<dbReference type="GO" id="GO:0072562">
    <property type="term" value="C:blood microparticle"/>
    <property type="evidence" value="ECO:0007669"/>
    <property type="project" value="TreeGrafter"/>
</dbReference>
<dbReference type="GO" id="GO:0019825">
    <property type="term" value="F:oxygen binding"/>
    <property type="evidence" value="ECO:0007669"/>
    <property type="project" value="InterPro"/>
</dbReference>
<dbReference type="GO" id="GO:0004601">
    <property type="term" value="F:peroxidase activity"/>
    <property type="evidence" value="ECO:0007669"/>
    <property type="project" value="TreeGrafter"/>
</dbReference>
<evidence type="ECO:0000259" key="9">
    <source>
        <dbReference type="PROSITE" id="PS01033"/>
    </source>
</evidence>
<organism evidence="10 11">
    <name type="scientific">Aotus nancymaae</name>
    <name type="common">Ma's night monkey</name>
    <dbReference type="NCBI Taxonomy" id="37293"/>
    <lineage>
        <taxon>Eukaryota</taxon>
        <taxon>Metazoa</taxon>
        <taxon>Chordata</taxon>
        <taxon>Craniata</taxon>
        <taxon>Vertebrata</taxon>
        <taxon>Euteleostomi</taxon>
        <taxon>Mammalia</taxon>
        <taxon>Eutheria</taxon>
        <taxon>Euarchontoglires</taxon>
        <taxon>Primates</taxon>
        <taxon>Haplorrhini</taxon>
        <taxon>Platyrrhini</taxon>
        <taxon>Aotidae</taxon>
        <taxon>Aotus</taxon>
    </lineage>
</organism>
<dbReference type="GO" id="GO:0046872">
    <property type="term" value="F:metal ion binding"/>
    <property type="evidence" value="ECO:0007669"/>
    <property type="project" value="UniProtKB-KW"/>
</dbReference>
<dbReference type="GO" id="GO:0031720">
    <property type="term" value="F:haptoglobin binding"/>
    <property type="evidence" value="ECO:0007669"/>
    <property type="project" value="TreeGrafter"/>
</dbReference>
<proteinExistence type="inferred from homology"/>
<evidence type="ECO:0000313" key="11">
    <source>
        <dbReference type="Proteomes" id="UP000233020"/>
    </source>
</evidence>
<keyword evidence="5" id="KW-0479">Metal-binding</keyword>
<dbReference type="PROSITE" id="PS01033">
    <property type="entry name" value="GLOBIN"/>
    <property type="match status" value="1"/>
</dbReference>
<reference evidence="10" key="2">
    <citation type="submission" date="2025-09" db="UniProtKB">
        <authorList>
            <consortium name="Ensembl"/>
        </authorList>
    </citation>
    <scope>IDENTIFICATION</scope>
</reference>
<evidence type="ECO:0000256" key="4">
    <source>
        <dbReference type="ARBA" id="ARBA00022621"/>
    </source>
</evidence>
<comment type="similarity">
    <text evidence="1 7">Belongs to the globin family.</text>
</comment>
<dbReference type="FunFam" id="1.10.490.10:FF:000002">
    <property type="entry name" value="Hemoglobin subunit alpha"/>
    <property type="match status" value="1"/>
</dbReference>
<feature type="region of interest" description="Disordered" evidence="8">
    <location>
        <begin position="33"/>
        <end position="59"/>
    </location>
</feature>
<dbReference type="OrthoDB" id="8751793at2759"/>
<feature type="compositionally biased region" description="Low complexity" evidence="8">
    <location>
        <begin position="37"/>
        <end position="51"/>
    </location>
</feature>
<dbReference type="Pfam" id="PF00042">
    <property type="entry name" value="Globin"/>
    <property type="match status" value="1"/>
</dbReference>
<dbReference type="SUPFAM" id="SSF46458">
    <property type="entry name" value="Globin-like"/>
    <property type="match status" value="1"/>
</dbReference>
<dbReference type="GO" id="GO:0020037">
    <property type="term" value="F:heme binding"/>
    <property type="evidence" value="ECO:0007669"/>
    <property type="project" value="InterPro"/>
</dbReference>
<gene>
    <name evidence="10" type="primary">HBQ1</name>
</gene>
<dbReference type="PANTHER" id="PTHR11442:SF15">
    <property type="entry name" value="HEMOGLOBIN SUBUNIT THETA-1"/>
    <property type="match status" value="1"/>
</dbReference>
<keyword evidence="11" id="KW-1185">Reference proteome</keyword>
<dbReference type="AlphaFoldDB" id="A0A2K5CRX5"/>
<dbReference type="STRING" id="37293.ENSANAP00000011443"/>
<evidence type="ECO:0000256" key="1">
    <source>
        <dbReference type="ARBA" id="ARBA00008705"/>
    </source>
</evidence>
<dbReference type="InterPro" id="IPR012292">
    <property type="entry name" value="Globin/Proto"/>
</dbReference>
<evidence type="ECO:0000256" key="3">
    <source>
        <dbReference type="ARBA" id="ARBA00022617"/>
    </source>
</evidence>
<keyword evidence="3 7" id="KW-0349">Heme</keyword>
<evidence type="ECO:0000256" key="6">
    <source>
        <dbReference type="ARBA" id="ARBA00023004"/>
    </source>
</evidence>
<accession>A0A2K5CRX5</accession>
<evidence type="ECO:0000256" key="8">
    <source>
        <dbReference type="SAM" id="MobiDB-lite"/>
    </source>
</evidence>
<dbReference type="GO" id="GO:0005344">
    <property type="term" value="F:oxygen carrier activity"/>
    <property type="evidence" value="ECO:0007669"/>
    <property type="project" value="UniProtKB-KW"/>
</dbReference>
<keyword evidence="2 7" id="KW-0813">Transport</keyword>
<dbReference type="PANTHER" id="PTHR11442">
    <property type="entry name" value="HEMOGLOBIN FAMILY MEMBER"/>
    <property type="match status" value="1"/>
</dbReference>
<keyword evidence="6" id="KW-0408">Iron</keyword>